<dbReference type="InterPro" id="IPR015358">
    <property type="entry name" value="Tscrpt_reg_MerR_DNA-bd"/>
</dbReference>
<evidence type="ECO:0000313" key="5">
    <source>
        <dbReference type="EMBL" id="TQN31541.1"/>
    </source>
</evidence>
<dbReference type="PANTHER" id="PTHR30204">
    <property type="entry name" value="REDOX-CYCLING DRUG-SENSING TRANSCRIPTIONAL ACTIVATOR SOXR"/>
    <property type="match status" value="1"/>
</dbReference>
<dbReference type="SUPFAM" id="SSF46955">
    <property type="entry name" value="Putative DNA-binding domain"/>
    <property type="match status" value="1"/>
</dbReference>
<sequence length="143" mass="16062">MSTTPPTGLTISQAAEHTGLSADTLRYYERIGLLDPVPRSTAGYRVYGREELEQIRFVLLVRGTGMPIQSMLEYARLRRSGEHTAARRRDMLSEHRRRLYAQVSELEETLRYLDCKIETYDGLIEEAQCGGEAPESPGSTPAA</sequence>
<organism evidence="5 6">
    <name type="scientific">Haloactinospora alba</name>
    <dbReference type="NCBI Taxonomy" id="405555"/>
    <lineage>
        <taxon>Bacteria</taxon>
        <taxon>Bacillati</taxon>
        <taxon>Actinomycetota</taxon>
        <taxon>Actinomycetes</taxon>
        <taxon>Streptosporangiales</taxon>
        <taxon>Nocardiopsidaceae</taxon>
        <taxon>Haloactinospora</taxon>
    </lineage>
</organism>
<dbReference type="InterPro" id="IPR047057">
    <property type="entry name" value="MerR_fam"/>
</dbReference>
<dbReference type="InterPro" id="IPR000551">
    <property type="entry name" value="MerR-type_HTH_dom"/>
</dbReference>
<feature type="domain" description="HTH merR-type" evidence="4">
    <location>
        <begin position="8"/>
        <end position="77"/>
    </location>
</feature>
<dbReference type="PANTHER" id="PTHR30204:SF98">
    <property type="entry name" value="HTH-TYPE TRANSCRIPTIONAL REGULATOR ADHR"/>
    <property type="match status" value="1"/>
</dbReference>
<dbReference type="PRINTS" id="PR00040">
    <property type="entry name" value="HTHMERR"/>
</dbReference>
<accession>A0A543NI82</accession>
<gene>
    <name evidence="5" type="ORF">FHX37_1448</name>
</gene>
<dbReference type="GO" id="GO:0003677">
    <property type="term" value="F:DNA binding"/>
    <property type="evidence" value="ECO:0007669"/>
    <property type="project" value="UniProtKB-KW"/>
</dbReference>
<dbReference type="RefSeq" id="WP_141922951.1">
    <property type="nucleotide sequence ID" value="NZ_VFQC01000001.1"/>
</dbReference>
<keyword evidence="6" id="KW-1185">Reference proteome</keyword>
<dbReference type="PROSITE" id="PS50937">
    <property type="entry name" value="HTH_MERR_2"/>
    <property type="match status" value="1"/>
</dbReference>
<name>A0A543NI82_9ACTN</name>
<dbReference type="EMBL" id="VFQC01000001">
    <property type="protein sequence ID" value="TQN31541.1"/>
    <property type="molecule type" value="Genomic_DNA"/>
</dbReference>
<keyword evidence="2" id="KW-0238">DNA-binding</keyword>
<dbReference type="OrthoDB" id="9802944at2"/>
<dbReference type="SMART" id="SM00422">
    <property type="entry name" value="HTH_MERR"/>
    <property type="match status" value="1"/>
</dbReference>
<dbReference type="InterPro" id="IPR009061">
    <property type="entry name" value="DNA-bd_dom_put_sf"/>
</dbReference>
<dbReference type="Proteomes" id="UP000317422">
    <property type="component" value="Unassembled WGS sequence"/>
</dbReference>
<dbReference type="Pfam" id="PF09278">
    <property type="entry name" value="MerR-DNA-bind"/>
    <property type="match status" value="1"/>
</dbReference>
<reference evidence="5 6" key="1">
    <citation type="submission" date="2019-06" db="EMBL/GenBank/DDBJ databases">
        <title>Sequencing the genomes of 1000 actinobacteria strains.</title>
        <authorList>
            <person name="Klenk H.-P."/>
        </authorList>
    </citation>
    <scope>NUCLEOTIDE SEQUENCE [LARGE SCALE GENOMIC DNA]</scope>
    <source>
        <strain evidence="5 6">DSM 45015</strain>
    </source>
</reference>
<evidence type="ECO:0000256" key="1">
    <source>
        <dbReference type="ARBA" id="ARBA00023015"/>
    </source>
</evidence>
<comment type="caution">
    <text evidence="5">The sequence shown here is derived from an EMBL/GenBank/DDBJ whole genome shotgun (WGS) entry which is preliminary data.</text>
</comment>
<dbReference type="GO" id="GO:0003700">
    <property type="term" value="F:DNA-binding transcription factor activity"/>
    <property type="evidence" value="ECO:0007669"/>
    <property type="project" value="InterPro"/>
</dbReference>
<evidence type="ECO:0000313" key="6">
    <source>
        <dbReference type="Proteomes" id="UP000317422"/>
    </source>
</evidence>
<dbReference type="CDD" id="cd01109">
    <property type="entry name" value="HTH_YyaN"/>
    <property type="match status" value="1"/>
</dbReference>
<protein>
    <submittedName>
        <fullName evidence="5">MerR family transcriptional regulator</fullName>
    </submittedName>
</protein>
<proteinExistence type="predicted"/>
<keyword evidence="3" id="KW-0804">Transcription</keyword>
<evidence type="ECO:0000256" key="2">
    <source>
        <dbReference type="ARBA" id="ARBA00023125"/>
    </source>
</evidence>
<dbReference type="Gene3D" id="1.10.1660.10">
    <property type="match status" value="1"/>
</dbReference>
<evidence type="ECO:0000256" key="3">
    <source>
        <dbReference type="ARBA" id="ARBA00023163"/>
    </source>
</evidence>
<keyword evidence="1" id="KW-0805">Transcription regulation</keyword>
<dbReference type="AlphaFoldDB" id="A0A543NI82"/>
<dbReference type="Pfam" id="PF00376">
    <property type="entry name" value="MerR"/>
    <property type="match status" value="1"/>
</dbReference>
<dbReference type="PROSITE" id="PS00552">
    <property type="entry name" value="HTH_MERR_1"/>
    <property type="match status" value="1"/>
</dbReference>
<evidence type="ECO:0000259" key="4">
    <source>
        <dbReference type="PROSITE" id="PS50937"/>
    </source>
</evidence>